<keyword evidence="3" id="KW-0378">Hydrolase</keyword>
<dbReference type="GO" id="GO:0003677">
    <property type="term" value="F:DNA binding"/>
    <property type="evidence" value="ECO:0007669"/>
    <property type="project" value="InterPro"/>
</dbReference>
<dbReference type="InterPro" id="IPR013670">
    <property type="entry name" value="EcoEI_R_C_dom"/>
</dbReference>
<accession>A0A6J4UF56</accession>
<dbReference type="EMBL" id="CADCWF010000097">
    <property type="protein sequence ID" value="CAA9548961.1"/>
    <property type="molecule type" value="Genomic_DNA"/>
</dbReference>
<feature type="compositionally biased region" description="Basic and acidic residues" evidence="1">
    <location>
        <begin position="573"/>
        <end position="605"/>
    </location>
</feature>
<dbReference type="GO" id="GO:0009035">
    <property type="term" value="F:type I site-specific deoxyribonuclease activity"/>
    <property type="evidence" value="ECO:0007669"/>
    <property type="project" value="UniProtKB-EC"/>
</dbReference>
<protein>
    <submittedName>
        <fullName evidence="3">Type I restriction-modification system, restriction subunit R</fullName>
        <ecNumber evidence="3">3.1.21.3</ecNumber>
    </submittedName>
</protein>
<dbReference type="PANTHER" id="PTHR47396">
    <property type="entry name" value="TYPE I RESTRICTION ENZYME ECOKI R PROTEIN"/>
    <property type="match status" value="1"/>
</dbReference>
<dbReference type="PANTHER" id="PTHR47396:SF1">
    <property type="entry name" value="ATP-DEPENDENT HELICASE IRC3-RELATED"/>
    <property type="match status" value="1"/>
</dbReference>
<dbReference type="Pfam" id="PF04851">
    <property type="entry name" value="ResIII"/>
    <property type="match status" value="1"/>
</dbReference>
<evidence type="ECO:0000259" key="2">
    <source>
        <dbReference type="PROSITE" id="PS51192"/>
    </source>
</evidence>
<feature type="domain" description="Helicase ATP-binding" evidence="2">
    <location>
        <begin position="168"/>
        <end position="335"/>
    </location>
</feature>
<dbReference type="Pfam" id="PF08463">
    <property type="entry name" value="EcoEI_R_C"/>
    <property type="match status" value="1"/>
</dbReference>
<dbReference type="InterPro" id="IPR050742">
    <property type="entry name" value="Helicase_Restrict-Modif_Enz"/>
</dbReference>
<feature type="region of interest" description="Disordered" evidence="1">
    <location>
        <begin position="570"/>
        <end position="605"/>
    </location>
</feature>
<dbReference type="SUPFAM" id="SSF52540">
    <property type="entry name" value="P-loop containing nucleoside triphosphate hydrolases"/>
    <property type="match status" value="2"/>
</dbReference>
<evidence type="ECO:0000313" key="3">
    <source>
        <dbReference type="EMBL" id="CAA9548961.1"/>
    </source>
</evidence>
<dbReference type="CDD" id="cd18032">
    <property type="entry name" value="DEXHc_RE_I_III_res"/>
    <property type="match status" value="1"/>
</dbReference>
<proteinExistence type="predicted"/>
<dbReference type="PROSITE" id="PS51192">
    <property type="entry name" value="HELICASE_ATP_BIND_1"/>
    <property type="match status" value="1"/>
</dbReference>
<dbReference type="NCBIfam" id="NF046051">
    <property type="entry name" value="restrict_EcoAI"/>
    <property type="match status" value="1"/>
</dbReference>
<reference evidence="3" key="1">
    <citation type="submission" date="2020-02" db="EMBL/GenBank/DDBJ databases">
        <authorList>
            <person name="Meier V. D."/>
        </authorList>
    </citation>
    <scope>NUCLEOTIDE SEQUENCE</scope>
    <source>
        <strain evidence="3">AVDCRST_MAG59</strain>
    </source>
</reference>
<dbReference type="GO" id="GO:0005524">
    <property type="term" value="F:ATP binding"/>
    <property type="evidence" value="ECO:0007669"/>
    <property type="project" value="InterPro"/>
</dbReference>
<dbReference type="Gene3D" id="3.90.1570.30">
    <property type="match status" value="1"/>
</dbReference>
<dbReference type="EC" id="3.1.21.3" evidence="3"/>
<dbReference type="GO" id="GO:0005829">
    <property type="term" value="C:cytosol"/>
    <property type="evidence" value="ECO:0007669"/>
    <property type="project" value="TreeGrafter"/>
</dbReference>
<dbReference type="AlphaFoldDB" id="A0A6J4UF56"/>
<evidence type="ECO:0000256" key="1">
    <source>
        <dbReference type="SAM" id="MobiDB-lite"/>
    </source>
</evidence>
<sequence length="793" mass="87081">MATEADACRTYVVPALHAGGWTDDRISEQYAINDGRIIVTEAGTRRGRRKVADYVLRYAPDLPIAVVEAKAAHKRATDGLEQAKTYARLLGLSFAYATNGPDIVEYDDLTGQTVGVDAYPSPDELWGRLQKGRSLAPGVLEALLAPDFPTPGKRPRYYQRIAINRAVQAIAGGQRRVLLTLATGTGKTPVAFQIAWKLSEARWTVRGVKRKPRILFLADRDVLVGEPMTDDFAPFGDALSRIETAGLTHGRSVYFSTYQALAGDGSGAPLYARFAPDFFDLVIVDECHRGSARADSAWREILSYFHLAAQLGMTATPLRDETRDTYDYFGPPVYTYSLRDGIADGFLAPYRVHRVVTDVDAAGWRPVAGQKDRYGNAIPDELYGTADFERRVALRPRTEAIAAHLARHLEQTDPLAKTIVFCVDQEHASAMAIALGNRLRAQVAEYPDYVARVTADEGDVGRGHLSHFLDIDRPSPVILTTSQLLTTGVDAPTCKNIVLARMVGSMVEFKQIIGRGTRVREDYGKLSFTIVDYTGSATQHFADPEFDGDPVVVERETIDANGETVGETTLIDNRGEPDEADRVGLGEGDGRFGSDGERGRRPKYHVDDGSVGIATQLYYELDPHGDVLRTLSLSDFTAERVRTLTSTAPDLRAAWIDPRQRGELLARLEEVGLPIDELGAKLGQPEADTFDLLCHLAYGTPVRTRCQRADRLARERADFFARYGPEAPAVLGDLLDKYARFGVSQLALPDILKIEPVSRRGTPTEIATLFGGAERLHAAVIDLQALLYEESAA</sequence>
<name>A0A6J4UF56_9BACT</name>
<dbReference type="CDD" id="cd18799">
    <property type="entry name" value="SF2_C_EcoAI-like"/>
    <property type="match status" value="1"/>
</dbReference>
<organism evidence="3">
    <name type="scientific">uncultured Thermomicrobiales bacterium</name>
    <dbReference type="NCBI Taxonomy" id="1645740"/>
    <lineage>
        <taxon>Bacteria</taxon>
        <taxon>Pseudomonadati</taxon>
        <taxon>Thermomicrobiota</taxon>
        <taxon>Thermomicrobia</taxon>
        <taxon>Thermomicrobiales</taxon>
        <taxon>environmental samples</taxon>
    </lineage>
</organism>
<dbReference type="Gene3D" id="3.40.50.300">
    <property type="entry name" value="P-loop containing nucleotide triphosphate hydrolases"/>
    <property type="match status" value="2"/>
</dbReference>
<dbReference type="GO" id="GO:0006304">
    <property type="term" value="P:DNA modification"/>
    <property type="evidence" value="ECO:0007669"/>
    <property type="project" value="InterPro"/>
</dbReference>
<dbReference type="SMART" id="SM00487">
    <property type="entry name" value="DEXDc"/>
    <property type="match status" value="1"/>
</dbReference>
<gene>
    <name evidence="3" type="ORF">AVDCRST_MAG59-1574</name>
</gene>
<dbReference type="InterPro" id="IPR027417">
    <property type="entry name" value="P-loop_NTPase"/>
</dbReference>
<dbReference type="InterPro" id="IPR014001">
    <property type="entry name" value="Helicase_ATP-bd"/>
</dbReference>
<dbReference type="InterPro" id="IPR006935">
    <property type="entry name" value="Helicase/UvrB_N"/>
</dbReference>